<dbReference type="EMBL" id="JXSL01000009">
    <property type="protein sequence ID" value="KIM00579.1"/>
    <property type="molecule type" value="Genomic_DNA"/>
</dbReference>
<dbReference type="RefSeq" id="WP_009869626.1">
    <property type="nucleotide sequence ID" value="NZ_JXSL01000009.1"/>
</dbReference>
<evidence type="ECO:0000313" key="3">
    <source>
        <dbReference type="Proteomes" id="UP000031971"/>
    </source>
</evidence>
<comment type="caution">
    <text evidence="2">The sequence shown here is derived from an EMBL/GenBank/DDBJ whole genome shotgun (WGS) entry which is preliminary data.</text>
</comment>
<feature type="coiled-coil region" evidence="1">
    <location>
        <begin position="37"/>
        <end position="64"/>
    </location>
</feature>
<protein>
    <submittedName>
        <fullName evidence="2">Uncharacterized protein</fullName>
    </submittedName>
</protein>
<organism evidence="2 3">
    <name type="scientific">Paramagnetospirillum magnetotacticum MS-1</name>
    <dbReference type="NCBI Taxonomy" id="272627"/>
    <lineage>
        <taxon>Bacteria</taxon>
        <taxon>Pseudomonadati</taxon>
        <taxon>Pseudomonadota</taxon>
        <taxon>Alphaproteobacteria</taxon>
        <taxon>Rhodospirillales</taxon>
        <taxon>Magnetospirillaceae</taxon>
        <taxon>Paramagnetospirillum</taxon>
    </lineage>
</organism>
<keyword evidence="3" id="KW-1185">Reference proteome</keyword>
<evidence type="ECO:0000256" key="1">
    <source>
        <dbReference type="SAM" id="Coils"/>
    </source>
</evidence>
<dbReference type="AlphaFoldDB" id="A0A0C2YZR6"/>
<reference evidence="2 3" key="1">
    <citation type="submission" date="2015-01" db="EMBL/GenBank/DDBJ databases">
        <title>Genome Sequence of Magnetospirillum magnetotacticum Strain MS-1.</title>
        <authorList>
            <person name="Marinov G.K."/>
            <person name="Smalley M.D."/>
            <person name="DeSalvo G."/>
        </authorList>
    </citation>
    <scope>NUCLEOTIDE SEQUENCE [LARGE SCALE GENOMIC DNA]</scope>
    <source>
        <strain evidence="2 3">MS-1</strain>
    </source>
</reference>
<evidence type="ECO:0000313" key="2">
    <source>
        <dbReference type="EMBL" id="KIM00579.1"/>
    </source>
</evidence>
<gene>
    <name evidence="2" type="ORF">CCC_03181</name>
</gene>
<sequence>MSKAETLLNYLLKAGKGANSAERQAQARVRTNGFFDLDKHELKAAGLMAEVKQMEDDVEALRAAAVAAGDVVMAEVYAASLTVFVKWTSAKDAA</sequence>
<name>A0A0C2YZR6_PARME</name>
<keyword evidence="1" id="KW-0175">Coiled coil</keyword>
<proteinExistence type="predicted"/>
<accession>A0A0C2YZR6</accession>
<dbReference type="Proteomes" id="UP000031971">
    <property type="component" value="Unassembled WGS sequence"/>
</dbReference>
<dbReference type="OrthoDB" id="7364427at2"/>